<keyword evidence="1" id="KW-0500">Molybdenum</keyword>
<accession>A0A6I0FEL5</accession>
<dbReference type="Pfam" id="PF00994">
    <property type="entry name" value="MoCF_biosynth"/>
    <property type="match status" value="1"/>
</dbReference>
<evidence type="ECO:0000313" key="4">
    <source>
        <dbReference type="Proteomes" id="UP000432715"/>
    </source>
</evidence>
<keyword evidence="1" id="KW-0460">Magnesium</keyword>
<keyword evidence="1" id="KW-0501">Molybdenum cofactor biosynthesis</keyword>
<dbReference type="GO" id="GO:0061599">
    <property type="term" value="F:molybdopterin molybdotransferase activity"/>
    <property type="evidence" value="ECO:0007669"/>
    <property type="project" value="UniProtKB-UniRule"/>
</dbReference>
<gene>
    <name evidence="3" type="ORF">F8154_02485</name>
</gene>
<dbReference type="InterPro" id="IPR038987">
    <property type="entry name" value="MoeA-like"/>
</dbReference>
<dbReference type="CDD" id="cd03522">
    <property type="entry name" value="MoeA_like"/>
    <property type="match status" value="1"/>
</dbReference>
<dbReference type="GO" id="GO:0005829">
    <property type="term" value="C:cytosol"/>
    <property type="evidence" value="ECO:0007669"/>
    <property type="project" value="TreeGrafter"/>
</dbReference>
<dbReference type="PANTHER" id="PTHR10192:SF28">
    <property type="entry name" value="MOLYBDOPTERIN MOLYBDENUMTRANSFERASE"/>
    <property type="match status" value="1"/>
</dbReference>
<sequence length="341" mass="37208">MKAIPTVEAIGKVIAHDLTEIRPGEFKGAAFKKGHVISKKDIEHLLRIGKEHIYVIELKEDELHEDDAAVSIGELICGEGVYFTEPSEGKINIKAEYNGLLKIDRRLLDEVNDLGEVCLATIHGNVNIQKDGLIGGFRVIPLIISKRKLQAINDILSTSNKPMLRVKPFKQLKAAIIVTGGEVYRGLIEDKFGPVVKSKLNKYNCEVIMNTIVPDDIDEIKEAILEAKTMGAEFIVVTGGMSVDPDDKTPGAIKATGAEIIAYGTPVLPGSMLLVSYLDHIPVMGLPGCVMFSHTTAFDILLPRVFAGEAIERRDITGLGYGGQCLKCKECSFPICHFGKV</sequence>
<comment type="similarity">
    <text evidence="1">Belongs to the MoeA family.</text>
</comment>
<dbReference type="EC" id="2.10.1.1" evidence="1"/>
<name>A0A6I0FEL5_9FIRM</name>
<dbReference type="SUPFAM" id="SSF53218">
    <property type="entry name" value="Molybdenum cofactor biosynthesis proteins"/>
    <property type="match status" value="1"/>
</dbReference>
<comment type="cofactor">
    <cofactor evidence="1">
        <name>Mg(2+)</name>
        <dbReference type="ChEBI" id="CHEBI:18420"/>
    </cofactor>
</comment>
<keyword evidence="1" id="KW-0808">Transferase</keyword>
<evidence type="ECO:0000259" key="2">
    <source>
        <dbReference type="SMART" id="SM00852"/>
    </source>
</evidence>
<evidence type="ECO:0000256" key="1">
    <source>
        <dbReference type="RuleBase" id="RU365090"/>
    </source>
</evidence>
<dbReference type="UniPathway" id="UPA00344"/>
<dbReference type="AlphaFoldDB" id="A0A6I0FEL5"/>
<dbReference type="GO" id="GO:0006777">
    <property type="term" value="P:Mo-molybdopterin cofactor biosynthetic process"/>
    <property type="evidence" value="ECO:0007669"/>
    <property type="project" value="UniProtKB-UniRule"/>
</dbReference>
<dbReference type="Proteomes" id="UP000432715">
    <property type="component" value="Unassembled WGS sequence"/>
</dbReference>
<protein>
    <recommendedName>
        <fullName evidence="1">Molybdopterin molybdenumtransferase</fullName>
        <ecNumber evidence="1">2.10.1.1</ecNumber>
    </recommendedName>
</protein>
<comment type="caution">
    <text evidence="3">The sequence shown here is derived from an EMBL/GenBank/DDBJ whole genome shotgun (WGS) entry which is preliminary data.</text>
</comment>
<evidence type="ECO:0000313" key="3">
    <source>
        <dbReference type="EMBL" id="KAB3537696.1"/>
    </source>
</evidence>
<comment type="catalytic activity">
    <reaction evidence="1">
        <text>adenylyl-molybdopterin + molybdate = Mo-molybdopterin + AMP + H(+)</text>
        <dbReference type="Rhea" id="RHEA:35047"/>
        <dbReference type="ChEBI" id="CHEBI:15378"/>
        <dbReference type="ChEBI" id="CHEBI:36264"/>
        <dbReference type="ChEBI" id="CHEBI:62727"/>
        <dbReference type="ChEBI" id="CHEBI:71302"/>
        <dbReference type="ChEBI" id="CHEBI:456215"/>
    </reaction>
</comment>
<dbReference type="PANTHER" id="PTHR10192">
    <property type="entry name" value="MOLYBDOPTERIN BIOSYNTHESIS PROTEIN"/>
    <property type="match status" value="1"/>
</dbReference>
<dbReference type="InterPro" id="IPR001453">
    <property type="entry name" value="MoaB/Mog_dom"/>
</dbReference>
<comment type="pathway">
    <text evidence="1">Cofactor biosynthesis; molybdopterin biosynthesis.</text>
</comment>
<proteinExistence type="inferred from homology"/>
<dbReference type="GO" id="GO:0046872">
    <property type="term" value="F:metal ion binding"/>
    <property type="evidence" value="ECO:0007669"/>
    <property type="project" value="UniProtKB-UniRule"/>
</dbReference>
<keyword evidence="1" id="KW-0479">Metal-binding</keyword>
<dbReference type="RefSeq" id="WP_151860011.1">
    <property type="nucleotide sequence ID" value="NZ_WBZC01000009.1"/>
</dbReference>
<keyword evidence="4" id="KW-1185">Reference proteome</keyword>
<feature type="domain" description="MoaB/Mog" evidence="2">
    <location>
        <begin position="175"/>
        <end position="307"/>
    </location>
</feature>
<comment type="function">
    <text evidence="1">Catalyzes the insertion of molybdate into adenylated molybdopterin with the concomitant release of AMP.</text>
</comment>
<dbReference type="Gene3D" id="3.40.980.10">
    <property type="entry name" value="MoaB/Mog-like domain"/>
    <property type="match status" value="1"/>
</dbReference>
<dbReference type="OrthoDB" id="9767940at2"/>
<dbReference type="SMART" id="SM00852">
    <property type="entry name" value="MoCF_biosynth"/>
    <property type="match status" value="1"/>
</dbReference>
<organism evidence="3 4">
    <name type="scientific">Alkaliphilus pronyensis</name>
    <dbReference type="NCBI Taxonomy" id="1482732"/>
    <lineage>
        <taxon>Bacteria</taxon>
        <taxon>Bacillati</taxon>
        <taxon>Bacillota</taxon>
        <taxon>Clostridia</taxon>
        <taxon>Peptostreptococcales</taxon>
        <taxon>Natronincolaceae</taxon>
        <taxon>Alkaliphilus</taxon>
    </lineage>
</organism>
<dbReference type="EMBL" id="WBZC01000009">
    <property type="protein sequence ID" value="KAB3537696.1"/>
    <property type="molecule type" value="Genomic_DNA"/>
</dbReference>
<dbReference type="InterPro" id="IPR036425">
    <property type="entry name" value="MoaB/Mog-like_dom_sf"/>
</dbReference>
<reference evidence="3 4" key="1">
    <citation type="submission" date="2019-10" db="EMBL/GenBank/DDBJ databases">
        <title>Alkaliphilus serpentinus sp. nov. and Alkaliphilus pronyensis sp. nov., two novel anaerobic alkaliphilic species isolated from the serpentinized-hosted hydrothermal field of the Prony Bay (New Caledonia).</title>
        <authorList>
            <person name="Postec A."/>
        </authorList>
    </citation>
    <scope>NUCLEOTIDE SEQUENCE [LARGE SCALE GENOMIC DNA]</scope>
    <source>
        <strain evidence="3 4">LacV</strain>
    </source>
</reference>